<dbReference type="InterPro" id="IPR054612">
    <property type="entry name" value="Phage_capsid-like_C"/>
</dbReference>
<keyword evidence="4" id="KW-1185">Reference proteome</keyword>
<dbReference type="Gene3D" id="3.30.2400.10">
    <property type="entry name" value="Major capsid protein gp5"/>
    <property type="match status" value="1"/>
</dbReference>
<evidence type="ECO:0000259" key="2">
    <source>
        <dbReference type="Pfam" id="PF05065"/>
    </source>
</evidence>
<dbReference type="Proteomes" id="UP000219439">
    <property type="component" value="Unassembled WGS sequence"/>
</dbReference>
<evidence type="ECO:0000313" key="3">
    <source>
        <dbReference type="EMBL" id="SNZ21714.1"/>
    </source>
</evidence>
<dbReference type="NCBIfam" id="TIGR01554">
    <property type="entry name" value="major_cap_HK97"/>
    <property type="match status" value="1"/>
</dbReference>
<dbReference type="Gene3D" id="3.30.2320.10">
    <property type="entry name" value="hypothetical protein PF0899 domain"/>
    <property type="match status" value="1"/>
</dbReference>
<dbReference type="SUPFAM" id="SSF56563">
    <property type="entry name" value="Major capsid protein gp5"/>
    <property type="match status" value="1"/>
</dbReference>
<evidence type="ECO:0000313" key="4">
    <source>
        <dbReference type="Proteomes" id="UP000219439"/>
    </source>
</evidence>
<reference evidence="3 4" key="1">
    <citation type="submission" date="2017-09" db="EMBL/GenBank/DDBJ databases">
        <authorList>
            <person name="Ehlers B."/>
            <person name="Leendertz F.H."/>
        </authorList>
    </citation>
    <scope>NUCLEOTIDE SEQUENCE [LARGE SCALE GENOMIC DNA]</scope>
    <source>
        <strain evidence="3 4">DSM 18289</strain>
    </source>
</reference>
<dbReference type="Pfam" id="PF05065">
    <property type="entry name" value="Phage_capsid"/>
    <property type="match status" value="1"/>
</dbReference>
<accession>A0A285PJ24</accession>
<proteinExistence type="predicted"/>
<sequence length="420" mass="45066">MTMALNHRARGITGVRADAGNAAEIIAELQKTFQAFKDEHAAELKGIKNKFADVVQTEKVERINNEITELTKAMEETNKVLAALQLGGTGSPEDPAKAEHAKAFDTFFRKGAENGLRDLEVKASLTTQSDPDGGYLVPEEMSSTIDRVVGTVSAMRSLATVLPIGTSTYKKLVNMGGAGSGWVGETSARPETDTPTLRELVFNTMEVYANPAATQTSLDDAQMDIATWLGNEVSIEFAEQEGDAFINGNGVNKPRGVLQYDNVANASYAWGKLGVINTGAAAAFAASDPGDAFIDLYYALKSQYRQGATWLTSDAVMGKIRKFKDGDGNYLWAPPTAAGEVPTILGKPVSTDDNMPALAANALPVAFGNFSRGYLVIDRAGIRVLRDPFSNKPYVHFYTTKRVGGGVQNFEAIKLMKCAA</sequence>
<protein>
    <submittedName>
        <fullName evidence="3">Phage major capsid protein, HK97 family</fullName>
    </submittedName>
</protein>
<dbReference type="AlphaFoldDB" id="A0A285PJ24"/>
<comment type="subcellular location">
    <subcellularLocation>
        <location evidence="1">Virion</location>
    </subcellularLocation>
</comment>
<feature type="domain" description="Phage capsid-like C-terminal" evidence="2">
    <location>
        <begin position="133"/>
        <end position="418"/>
    </location>
</feature>
<dbReference type="RefSeq" id="WP_097156090.1">
    <property type="nucleotide sequence ID" value="NZ_OBEL01000011.1"/>
</dbReference>
<dbReference type="InterPro" id="IPR024455">
    <property type="entry name" value="Phage_capsid"/>
</dbReference>
<dbReference type="OrthoDB" id="9786516at2"/>
<gene>
    <name evidence="3" type="ORF">SAMN06265368_4839</name>
</gene>
<evidence type="ECO:0000256" key="1">
    <source>
        <dbReference type="ARBA" id="ARBA00004328"/>
    </source>
</evidence>
<name>A0A285PJ24_9HYPH</name>
<organism evidence="3 4">
    <name type="scientific">Cohaesibacter gelatinilyticus</name>
    <dbReference type="NCBI Taxonomy" id="372072"/>
    <lineage>
        <taxon>Bacteria</taxon>
        <taxon>Pseudomonadati</taxon>
        <taxon>Pseudomonadota</taxon>
        <taxon>Alphaproteobacteria</taxon>
        <taxon>Hyphomicrobiales</taxon>
        <taxon>Cohaesibacteraceae</taxon>
    </lineage>
</organism>
<dbReference type="EMBL" id="OBEL01000011">
    <property type="protein sequence ID" value="SNZ21714.1"/>
    <property type="molecule type" value="Genomic_DNA"/>
</dbReference>